<keyword evidence="6" id="KW-1185">Reference proteome</keyword>
<evidence type="ECO:0000256" key="2">
    <source>
        <dbReference type="ARBA" id="ARBA00009265"/>
    </source>
</evidence>
<dbReference type="OrthoDB" id="297219at2759"/>
<proteinExistence type="inferred from homology"/>
<dbReference type="PANTHER" id="PTHR13471:SF0">
    <property type="entry name" value="NUCLEAR EXOSOME REGULATOR NRDE2"/>
    <property type="match status" value="1"/>
</dbReference>
<evidence type="ECO:0000256" key="1">
    <source>
        <dbReference type="ARBA" id="ARBA00004123"/>
    </source>
</evidence>
<evidence type="ECO:0000256" key="3">
    <source>
        <dbReference type="ARBA" id="ARBA00023242"/>
    </source>
</evidence>
<dbReference type="GO" id="GO:1902369">
    <property type="term" value="P:negative regulation of RNA catabolic process"/>
    <property type="evidence" value="ECO:0007669"/>
    <property type="project" value="TreeGrafter"/>
</dbReference>
<dbReference type="SUPFAM" id="SSF48452">
    <property type="entry name" value="TPR-like"/>
    <property type="match status" value="2"/>
</dbReference>
<sequence length="1085" mass="121914">MSAPSFSSFPPSFSSFPDTEAGPSRVASSTATKEDERERKPKDKTHKDKQSKKHGREKDKSRKHRSQRNVDRSWELSHDERVENKQDALSEGYSLGQVRSRSPPLYVADKKGDPLNATYGGLHAGSVPKYHVVGRGRQILGLPQGWAVVHWSGKGVEVGMGGRRKMPSLTDSRSRALLQAAPTRRLLASDSQSYKYEETEGFLRIRSGKQRAEDQSYRSITNRKPNRDSESSGSSGSETEDAVTSDDDADGTTLTALQTKLKELEGRLSADPSEVPVWLSLLRYTLSNVPVTSKNATRARSEITTSILSRALSVHPDNRKSSLLRLKYITAGEELWHGSKVRAEWESALQETGDVEVWIAWLDWRLRKGEKGIDGMMEDAARVLNKVQQDEVGQIRAFWRVAIALRDAGSYGERAAAIFQAQAELTFEIPQSMYGLPLNHQLAALEEFWESEVPRLGEAGAEGWASWVAAGRLDHVPSDPRARETNTSSEDPDPYRRWSTNELVADKRHQLPSRTTDDIDDPYATVLFSDIRPLLCQWESTKAKHAFRLTWISYLGLHIPGFVSSLSFRPLGNLDDRWAYTQFSEEYKLNALLPLESKRRVITSDSFAGALVGKERRYSSEFGPVKDWAFGIIDPLESLLDGEGKGRCAFWDKQDVAGVNVDLAKRVFECCRLGGLDGEDAEWDALALAFEAALSVKSAIKLSRLFLSTARDSIAHWANHARLERLRGRPADARKIYNTVLVSSPANAQRPGVGCLWWDWAEMEWLSGDPDAALQVIFRSVDTQGTGGIAVLRCKRALEDRIRSVADSGAWNERQAWIRLHAMAELLTSGPSAALRIFDECLLNDAASGPGSVPHESLSIALLMMLYHYGQTLRNPIPPSVLRDRVHAVVDQYPSNTLAIRLFLEMEKGQSVWGRVRGLLSDDDREWKEKDLVRRLMDVWVALGWEKGKWEEEKERVRTSLGVAVESDRTRGSAILWRIAIEFELRNGDLQRARNLVFRAVGECPLVKELYLLAFGPLRSVFTSRELDGFAETMAERGIRMRQGLDEVLEGWTDPSRAAREVEDDCGDEEIEHRAQELRRLMPYS</sequence>
<protein>
    <submittedName>
        <fullName evidence="5">DUF1740-domain-containing protein</fullName>
    </submittedName>
</protein>
<dbReference type="EMBL" id="ML213503">
    <property type="protein sequence ID" value="TFK56970.1"/>
    <property type="molecule type" value="Genomic_DNA"/>
</dbReference>
<gene>
    <name evidence="5" type="ORF">OE88DRAFT_1620864</name>
</gene>
<evidence type="ECO:0000313" key="6">
    <source>
        <dbReference type="Proteomes" id="UP000305948"/>
    </source>
</evidence>
<comment type="similarity">
    <text evidence="2">Belongs to the NRDE2 family.</text>
</comment>
<feature type="region of interest" description="Disordered" evidence="4">
    <location>
        <begin position="476"/>
        <end position="497"/>
    </location>
</feature>
<evidence type="ECO:0000313" key="5">
    <source>
        <dbReference type="EMBL" id="TFK56970.1"/>
    </source>
</evidence>
<feature type="region of interest" description="Disordered" evidence="4">
    <location>
        <begin position="205"/>
        <end position="251"/>
    </location>
</feature>
<keyword evidence="3" id="KW-0539">Nucleus</keyword>
<organism evidence="5 6">
    <name type="scientific">Heliocybe sulcata</name>
    <dbReference type="NCBI Taxonomy" id="5364"/>
    <lineage>
        <taxon>Eukaryota</taxon>
        <taxon>Fungi</taxon>
        <taxon>Dikarya</taxon>
        <taxon>Basidiomycota</taxon>
        <taxon>Agaricomycotina</taxon>
        <taxon>Agaricomycetes</taxon>
        <taxon>Gloeophyllales</taxon>
        <taxon>Gloeophyllaceae</taxon>
        <taxon>Heliocybe</taxon>
    </lineage>
</organism>
<evidence type="ECO:0000256" key="4">
    <source>
        <dbReference type="SAM" id="MobiDB-lite"/>
    </source>
</evidence>
<dbReference type="InterPro" id="IPR011990">
    <property type="entry name" value="TPR-like_helical_dom_sf"/>
</dbReference>
<feature type="compositionally biased region" description="Basic residues" evidence="4">
    <location>
        <begin position="49"/>
        <end position="67"/>
    </location>
</feature>
<feature type="compositionally biased region" description="Basic and acidic residues" evidence="4">
    <location>
        <begin position="68"/>
        <end position="88"/>
    </location>
</feature>
<comment type="subcellular location">
    <subcellularLocation>
        <location evidence="1">Nucleus</location>
    </subcellularLocation>
</comment>
<dbReference type="STRING" id="5364.A0A5C3NI40"/>
<dbReference type="Gene3D" id="1.25.40.10">
    <property type="entry name" value="Tetratricopeptide repeat domain"/>
    <property type="match status" value="2"/>
</dbReference>
<dbReference type="GO" id="GO:0031048">
    <property type="term" value="P:regulatory ncRNA-mediated heterochromatin formation"/>
    <property type="evidence" value="ECO:0007669"/>
    <property type="project" value="TreeGrafter"/>
</dbReference>
<feature type="compositionally biased region" description="Acidic residues" evidence="4">
    <location>
        <begin position="238"/>
        <end position="250"/>
    </location>
</feature>
<dbReference type="Proteomes" id="UP000305948">
    <property type="component" value="Unassembled WGS sequence"/>
</dbReference>
<reference evidence="5 6" key="1">
    <citation type="journal article" date="2019" name="Nat. Ecol. Evol.">
        <title>Megaphylogeny resolves global patterns of mushroom evolution.</title>
        <authorList>
            <person name="Varga T."/>
            <person name="Krizsan K."/>
            <person name="Foldi C."/>
            <person name="Dima B."/>
            <person name="Sanchez-Garcia M."/>
            <person name="Sanchez-Ramirez S."/>
            <person name="Szollosi G.J."/>
            <person name="Szarkandi J.G."/>
            <person name="Papp V."/>
            <person name="Albert L."/>
            <person name="Andreopoulos W."/>
            <person name="Angelini C."/>
            <person name="Antonin V."/>
            <person name="Barry K.W."/>
            <person name="Bougher N.L."/>
            <person name="Buchanan P."/>
            <person name="Buyck B."/>
            <person name="Bense V."/>
            <person name="Catcheside P."/>
            <person name="Chovatia M."/>
            <person name="Cooper J."/>
            <person name="Damon W."/>
            <person name="Desjardin D."/>
            <person name="Finy P."/>
            <person name="Geml J."/>
            <person name="Haridas S."/>
            <person name="Hughes K."/>
            <person name="Justo A."/>
            <person name="Karasinski D."/>
            <person name="Kautmanova I."/>
            <person name="Kiss B."/>
            <person name="Kocsube S."/>
            <person name="Kotiranta H."/>
            <person name="LaButti K.M."/>
            <person name="Lechner B.E."/>
            <person name="Liimatainen K."/>
            <person name="Lipzen A."/>
            <person name="Lukacs Z."/>
            <person name="Mihaltcheva S."/>
            <person name="Morgado L.N."/>
            <person name="Niskanen T."/>
            <person name="Noordeloos M.E."/>
            <person name="Ohm R.A."/>
            <person name="Ortiz-Santana B."/>
            <person name="Ovrebo C."/>
            <person name="Racz N."/>
            <person name="Riley R."/>
            <person name="Savchenko A."/>
            <person name="Shiryaev A."/>
            <person name="Soop K."/>
            <person name="Spirin V."/>
            <person name="Szebenyi C."/>
            <person name="Tomsovsky M."/>
            <person name="Tulloss R.E."/>
            <person name="Uehling J."/>
            <person name="Grigoriev I.V."/>
            <person name="Vagvolgyi C."/>
            <person name="Papp T."/>
            <person name="Martin F.M."/>
            <person name="Miettinen O."/>
            <person name="Hibbett D.S."/>
            <person name="Nagy L.G."/>
        </authorList>
    </citation>
    <scope>NUCLEOTIDE SEQUENCE [LARGE SCALE GENOMIC DNA]</scope>
    <source>
        <strain evidence="5 6">OMC1185</strain>
    </source>
</reference>
<dbReference type="AlphaFoldDB" id="A0A5C3NI40"/>
<feature type="compositionally biased region" description="Low complexity" evidence="4">
    <location>
        <begin position="1"/>
        <end position="17"/>
    </location>
</feature>
<accession>A0A5C3NI40</accession>
<dbReference type="GO" id="GO:0071013">
    <property type="term" value="C:catalytic step 2 spliceosome"/>
    <property type="evidence" value="ECO:0007669"/>
    <property type="project" value="TreeGrafter"/>
</dbReference>
<name>A0A5C3NI40_9AGAM</name>
<dbReference type="InterPro" id="IPR013633">
    <property type="entry name" value="NRDE-2"/>
</dbReference>
<dbReference type="PANTHER" id="PTHR13471">
    <property type="entry name" value="TETRATRICOPEPTIDE-LIKE HELICAL"/>
    <property type="match status" value="1"/>
</dbReference>
<feature type="region of interest" description="Disordered" evidence="4">
    <location>
        <begin position="1"/>
        <end position="105"/>
    </location>
</feature>
<dbReference type="Pfam" id="PF08424">
    <property type="entry name" value="NRDE-2"/>
    <property type="match status" value="1"/>
</dbReference>
<feature type="compositionally biased region" description="Basic and acidic residues" evidence="4">
    <location>
        <begin position="32"/>
        <end position="48"/>
    </location>
</feature>